<dbReference type="EMBL" id="BSEC01000001">
    <property type="protein sequence ID" value="GLI94003.1"/>
    <property type="molecule type" value="Genomic_DNA"/>
</dbReference>
<dbReference type="Proteomes" id="UP001144323">
    <property type="component" value="Unassembled WGS sequence"/>
</dbReference>
<evidence type="ECO:0000313" key="1">
    <source>
        <dbReference type="EMBL" id="GLI94003.1"/>
    </source>
</evidence>
<organism evidence="1 2">
    <name type="scientific">Methylocystis echinoides</name>
    <dbReference type="NCBI Taxonomy" id="29468"/>
    <lineage>
        <taxon>Bacteria</taxon>
        <taxon>Pseudomonadati</taxon>
        <taxon>Pseudomonadota</taxon>
        <taxon>Alphaproteobacteria</taxon>
        <taxon>Hyphomicrobiales</taxon>
        <taxon>Methylocystaceae</taxon>
        <taxon>Methylocystis</taxon>
    </lineage>
</organism>
<evidence type="ECO:0000313" key="2">
    <source>
        <dbReference type="Proteomes" id="UP001144323"/>
    </source>
</evidence>
<comment type="caution">
    <text evidence="1">The sequence shown here is derived from an EMBL/GenBank/DDBJ whole genome shotgun (WGS) entry which is preliminary data.</text>
</comment>
<reference evidence="1" key="1">
    <citation type="journal article" date="2023" name="Int. J. Syst. Evol. Microbiol.">
        <title>Methylocystis iwaonis sp. nov., a type II methane-oxidizing bacterium from surface soil of a rice paddy field in Japan, and emended description of the genus Methylocystis (ex Whittenbury et al. 1970) Bowman et al. 1993.</title>
        <authorList>
            <person name="Kaise H."/>
            <person name="Sawadogo J.B."/>
            <person name="Alam M.S."/>
            <person name="Ueno C."/>
            <person name="Dianou D."/>
            <person name="Shinjo R."/>
            <person name="Asakawa S."/>
        </authorList>
    </citation>
    <scope>NUCLEOTIDE SEQUENCE</scope>
    <source>
        <strain evidence="1">LMG27198</strain>
    </source>
</reference>
<sequence length="100" mass="10844">MCRTGPFAAGSESPIAYPLAVLMARPMGRRAARGPSAGRGAVNWERGEIVWRGIVVSKNGRIGACRGRQMALSFVSLKGGFTQTAWLRRFEPKKREPAGL</sequence>
<dbReference type="AlphaFoldDB" id="A0A9W6GVR4"/>
<keyword evidence="2" id="KW-1185">Reference proteome</keyword>
<name>A0A9W6GVR4_9HYPH</name>
<proteinExistence type="predicted"/>
<gene>
    <name evidence="1" type="ORF">LMG27198_29950</name>
</gene>
<accession>A0A9W6GVR4</accession>
<protein>
    <submittedName>
        <fullName evidence="1">Uncharacterized protein</fullName>
    </submittedName>
</protein>